<evidence type="ECO:0000256" key="3">
    <source>
        <dbReference type="ARBA" id="ARBA00022763"/>
    </source>
</evidence>
<dbReference type="EMBL" id="CAJNNW010016066">
    <property type="protein sequence ID" value="CAE8658477.1"/>
    <property type="molecule type" value="Genomic_DNA"/>
</dbReference>
<dbReference type="SUPFAM" id="SSF143081">
    <property type="entry name" value="BB1717-like"/>
    <property type="match status" value="1"/>
</dbReference>
<dbReference type="PANTHER" id="PTHR13604">
    <property type="entry name" value="DC12-RELATED"/>
    <property type="match status" value="1"/>
</dbReference>
<sequence>MCGRGALTLSADRCRYVAGGNAAPNRTRLRGVERLRKKYNLGPTSYVPVIRPVVQGSADGSGACDREVCAMRWGLVPSFAKCQEDFDVFKGGSATFNARVEGAESSNLWRRLIDKQRGVVLFDGFYEWKANGKSKVPMYIRNCDEYDGHTISWPSKEVDVVPEEMTKT</sequence>
<protein>
    <recommendedName>
        <fullName evidence="10">Embryonic stem cell-specific 5-hydroxymethylcytosine-binding protein</fullName>
    </recommendedName>
</protein>
<organism evidence="8 9">
    <name type="scientific">Polarella glacialis</name>
    <name type="common">Dinoflagellate</name>
    <dbReference type="NCBI Taxonomy" id="89957"/>
    <lineage>
        <taxon>Eukaryota</taxon>
        <taxon>Sar</taxon>
        <taxon>Alveolata</taxon>
        <taxon>Dinophyceae</taxon>
        <taxon>Suessiales</taxon>
        <taxon>Suessiaceae</taxon>
        <taxon>Polarella</taxon>
    </lineage>
</organism>
<dbReference type="Pfam" id="PF02586">
    <property type="entry name" value="SRAP"/>
    <property type="match status" value="1"/>
</dbReference>
<reference evidence="8" key="1">
    <citation type="submission" date="2021-02" db="EMBL/GenBank/DDBJ databases">
        <authorList>
            <person name="Dougan E. K."/>
            <person name="Rhodes N."/>
            <person name="Thang M."/>
            <person name="Chan C."/>
        </authorList>
    </citation>
    <scope>NUCLEOTIDE SEQUENCE</scope>
</reference>
<dbReference type="Gene3D" id="3.90.1680.10">
    <property type="entry name" value="SOS response associated peptidase-like"/>
    <property type="match status" value="1"/>
</dbReference>
<evidence type="ECO:0008006" key="10">
    <source>
        <dbReference type="Google" id="ProtNLM"/>
    </source>
</evidence>
<comment type="similarity">
    <text evidence="1">Belongs to the SOS response-associated peptidase family.</text>
</comment>
<dbReference type="PANTHER" id="PTHR13604:SF0">
    <property type="entry name" value="ABASIC SITE PROCESSING PROTEIN HMCES"/>
    <property type="match status" value="1"/>
</dbReference>
<evidence type="ECO:0000256" key="2">
    <source>
        <dbReference type="ARBA" id="ARBA00022670"/>
    </source>
</evidence>
<dbReference type="InterPro" id="IPR036590">
    <property type="entry name" value="SRAP-like"/>
</dbReference>
<evidence type="ECO:0000313" key="9">
    <source>
        <dbReference type="Proteomes" id="UP000626109"/>
    </source>
</evidence>
<dbReference type="GO" id="GO:0003697">
    <property type="term" value="F:single-stranded DNA binding"/>
    <property type="evidence" value="ECO:0007669"/>
    <property type="project" value="InterPro"/>
</dbReference>
<dbReference type="Proteomes" id="UP000626109">
    <property type="component" value="Unassembled WGS sequence"/>
</dbReference>
<keyword evidence="2" id="KW-0645">Protease</keyword>
<dbReference type="InterPro" id="IPR003738">
    <property type="entry name" value="SRAP"/>
</dbReference>
<evidence type="ECO:0000256" key="6">
    <source>
        <dbReference type="ARBA" id="ARBA00023125"/>
    </source>
</evidence>
<comment type="caution">
    <text evidence="8">The sequence shown here is derived from an EMBL/GenBank/DDBJ whole genome shotgun (WGS) entry which is preliminary data.</text>
</comment>
<evidence type="ECO:0000256" key="7">
    <source>
        <dbReference type="ARBA" id="ARBA00023239"/>
    </source>
</evidence>
<keyword evidence="6" id="KW-0238">DNA-binding</keyword>
<accession>A0A813IVN6</accession>
<evidence type="ECO:0000256" key="4">
    <source>
        <dbReference type="ARBA" id="ARBA00022801"/>
    </source>
</evidence>
<keyword evidence="7" id="KW-0456">Lyase</keyword>
<dbReference type="AlphaFoldDB" id="A0A813IVN6"/>
<dbReference type="GO" id="GO:0016829">
    <property type="term" value="F:lyase activity"/>
    <property type="evidence" value="ECO:0007669"/>
    <property type="project" value="UniProtKB-KW"/>
</dbReference>
<keyword evidence="3" id="KW-0227">DNA damage</keyword>
<evidence type="ECO:0000313" key="8">
    <source>
        <dbReference type="EMBL" id="CAE8658477.1"/>
    </source>
</evidence>
<dbReference type="GO" id="GO:0006508">
    <property type="term" value="P:proteolysis"/>
    <property type="evidence" value="ECO:0007669"/>
    <property type="project" value="UniProtKB-KW"/>
</dbReference>
<keyword evidence="4" id="KW-0378">Hydrolase</keyword>
<keyword evidence="5" id="KW-0190">Covalent protein-DNA linkage</keyword>
<dbReference type="GO" id="GO:0106300">
    <property type="term" value="P:protein-DNA covalent cross-linking repair"/>
    <property type="evidence" value="ECO:0007669"/>
    <property type="project" value="InterPro"/>
</dbReference>
<feature type="non-terminal residue" evidence="8">
    <location>
        <position position="168"/>
    </location>
</feature>
<dbReference type="GO" id="GO:0008233">
    <property type="term" value="F:peptidase activity"/>
    <property type="evidence" value="ECO:0007669"/>
    <property type="project" value="UniProtKB-KW"/>
</dbReference>
<evidence type="ECO:0000256" key="1">
    <source>
        <dbReference type="ARBA" id="ARBA00008136"/>
    </source>
</evidence>
<gene>
    <name evidence="8" type="ORF">PGLA2088_LOCUS13429</name>
</gene>
<name>A0A813IVN6_POLGL</name>
<proteinExistence type="inferred from homology"/>
<evidence type="ECO:0000256" key="5">
    <source>
        <dbReference type="ARBA" id="ARBA00023124"/>
    </source>
</evidence>